<organism evidence="1 2">
    <name type="scientific">Ataeniobius toweri</name>
    <dbReference type="NCBI Taxonomy" id="208326"/>
    <lineage>
        <taxon>Eukaryota</taxon>
        <taxon>Metazoa</taxon>
        <taxon>Chordata</taxon>
        <taxon>Craniata</taxon>
        <taxon>Vertebrata</taxon>
        <taxon>Euteleostomi</taxon>
        <taxon>Actinopterygii</taxon>
        <taxon>Neopterygii</taxon>
        <taxon>Teleostei</taxon>
        <taxon>Neoteleostei</taxon>
        <taxon>Acanthomorphata</taxon>
        <taxon>Ovalentaria</taxon>
        <taxon>Atherinomorphae</taxon>
        <taxon>Cyprinodontiformes</taxon>
        <taxon>Goodeidae</taxon>
        <taxon>Ataeniobius</taxon>
    </lineage>
</organism>
<evidence type="ECO:0000313" key="1">
    <source>
        <dbReference type="EMBL" id="MED6232949.1"/>
    </source>
</evidence>
<reference evidence="1 2" key="1">
    <citation type="submission" date="2021-07" db="EMBL/GenBank/DDBJ databases">
        <authorList>
            <person name="Palmer J.M."/>
        </authorList>
    </citation>
    <scope>NUCLEOTIDE SEQUENCE [LARGE SCALE GENOMIC DNA]</scope>
    <source>
        <strain evidence="1 2">AT_MEX2019</strain>
        <tissue evidence="1">Muscle</tissue>
    </source>
</reference>
<protein>
    <submittedName>
        <fullName evidence="1">Uncharacterized protein</fullName>
    </submittedName>
</protein>
<sequence length="130" mass="15131">MYCHGKGDAFVKLNGLKTVELWDCAIEGHRQVGCKVKSLQCLQYFQQKQVNTSFQAGLFLKMVVHVYTATWGGSRLFKLLFIFFPKKRGVPGRKIKFKRRKYSISMKRAYTCTRRSGITEDLYPYISKCK</sequence>
<name>A0ABU7A5A9_9TELE</name>
<comment type="caution">
    <text evidence="1">The sequence shown here is derived from an EMBL/GenBank/DDBJ whole genome shotgun (WGS) entry which is preliminary data.</text>
</comment>
<dbReference type="Proteomes" id="UP001345963">
    <property type="component" value="Unassembled WGS sequence"/>
</dbReference>
<evidence type="ECO:0000313" key="2">
    <source>
        <dbReference type="Proteomes" id="UP001345963"/>
    </source>
</evidence>
<keyword evidence="2" id="KW-1185">Reference proteome</keyword>
<accession>A0ABU7A5A9</accession>
<proteinExistence type="predicted"/>
<dbReference type="EMBL" id="JAHUTI010001517">
    <property type="protein sequence ID" value="MED6232949.1"/>
    <property type="molecule type" value="Genomic_DNA"/>
</dbReference>
<gene>
    <name evidence="1" type="ORF">ATANTOWER_004745</name>
</gene>